<dbReference type="PANTHER" id="PTHR19303:SF74">
    <property type="entry name" value="POGO TRANSPOSABLE ELEMENT WITH KRAB DOMAIN"/>
    <property type="match status" value="1"/>
</dbReference>
<evidence type="ECO:0000313" key="5">
    <source>
        <dbReference type="Proteomes" id="UP000239563"/>
    </source>
</evidence>
<feature type="compositionally biased region" description="Pro residues" evidence="2">
    <location>
        <begin position="328"/>
        <end position="338"/>
    </location>
</feature>
<feature type="domain" description="DDE-1" evidence="3">
    <location>
        <begin position="1"/>
        <end position="137"/>
    </location>
</feature>
<accession>A0A2N8U9A2</accession>
<protein>
    <submittedName>
        <fullName evidence="4">Related to transposase</fullName>
    </submittedName>
</protein>
<sequence length="407" mass="45352">MVIFKGKTHQQGWYCDHAGAKEWVFATSPNSWTDDDLALEWLRNCFDKHTQQKAQGRYRLLILDGHGSHVTADFIQQAWESCIVCLCLPPHATHLLQPLDVSIFGPLQKAFTTEVDKFAGANLSISKKDFLGMYIKACQVITGRATAKAFKDVGIDSTLCCETVLNHMPAYHWESTPPPTPCPMPEDTPTLSTSAKAKQLMVQLFQSLAQHEEQLAQQEDQLQASLQAALLLTQHQRHAYLHKFGRFADWLFNQQVIHQSWIQELTAAHTNKQRTGTGDHNQLSKAQVLHQSDLPRLLAEREEQAQREAAKQSRKQAKKKSLATSPALNPPEQAPAPQPQAAESSAQANTFMPPPPPPFPGYDYLMGLLPLSLPLPSFPSSSSVRYDLPGPSWRPAGPSMPPMPPFM</sequence>
<evidence type="ECO:0000256" key="2">
    <source>
        <dbReference type="SAM" id="MobiDB-lite"/>
    </source>
</evidence>
<name>A0A2N8U9A2_9BASI</name>
<feature type="compositionally biased region" description="Low complexity" evidence="2">
    <location>
        <begin position="339"/>
        <end position="348"/>
    </location>
</feature>
<evidence type="ECO:0000256" key="1">
    <source>
        <dbReference type="SAM" id="Coils"/>
    </source>
</evidence>
<feature type="coiled-coil region" evidence="1">
    <location>
        <begin position="201"/>
        <end position="228"/>
    </location>
</feature>
<dbReference type="InterPro" id="IPR004875">
    <property type="entry name" value="DDE_SF_endonuclease_dom"/>
</dbReference>
<dbReference type="InterPro" id="IPR050863">
    <property type="entry name" value="CenT-Element_Derived"/>
</dbReference>
<organism evidence="4 5">
    <name type="scientific">Sporisorium reilianum f. sp. reilianum</name>
    <dbReference type="NCBI Taxonomy" id="72559"/>
    <lineage>
        <taxon>Eukaryota</taxon>
        <taxon>Fungi</taxon>
        <taxon>Dikarya</taxon>
        <taxon>Basidiomycota</taxon>
        <taxon>Ustilaginomycotina</taxon>
        <taxon>Ustilaginomycetes</taxon>
        <taxon>Ustilaginales</taxon>
        <taxon>Ustilaginaceae</taxon>
        <taxon>Sporisorium</taxon>
    </lineage>
</organism>
<reference evidence="4 5" key="1">
    <citation type="submission" date="2017-02" db="EMBL/GenBank/DDBJ databases">
        <authorList>
            <person name="Peterson S.W."/>
        </authorList>
    </citation>
    <scope>NUCLEOTIDE SEQUENCE [LARGE SCALE GENOMIC DNA]</scope>
    <source>
        <strain evidence="4 5">SRS1_H2-8</strain>
    </source>
</reference>
<dbReference type="Pfam" id="PF03184">
    <property type="entry name" value="DDE_1"/>
    <property type="match status" value="1"/>
</dbReference>
<evidence type="ECO:0000313" key="4">
    <source>
        <dbReference type="EMBL" id="SJX61634.1"/>
    </source>
</evidence>
<feature type="compositionally biased region" description="Basic residues" evidence="2">
    <location>
        <begin position="312"/>
        <end position="321"/>
    </location>
</feature>
<proteinExistence type="predicted"/>
<dbReference type="GO" id="GO:0003677">
    <property type="term" value="F:DNA binding"/>
    <property type="evidence" value="ECO:0007669"/>
    <property type="project" value="TreeGrafter"/>
</dbReference>
<feature type="compositionally biased region" description="Basic and acidic residues" evidence="2">
    <location>
        <begin position="302"/>
        <end position="311"/>
    </location>
</feature>
<dbReference type="EMBL" id="LT795056">
    <property type="protein sequence ID" value="SJX61634.1"/>
    <property type="molecule type" value="Genomic_DNA"/>
</dbReference>
<evidence type="ECO:0000259" key="3">
    <source>
        <dbReference type="Pfam" id="PF03184"/>
    </source>
</evidence>
<dbReference type="GO" id="GO:0005634">
    <property type="term" value="C:nucleus"/>
    <property type="evidence" value="ECO:0007669"/>
    <property type="project" value="TreeGrafter"/>
</dbReference>
<feature type="region of interest" description="Disordered" evidence="2">
    <location>
        <begin position="302"/>
        <end position="356"/>
    </location>
</feature>
<keyword evidence="1" id="KW-0175">Coiled coil</keyword>
<dbReference type="Proteomes" id="UP000239563">
    <property type="component" value="Chromosome III"/>
</dbReference>
<dbReference type="PANTHER" id="PTHR19303">
    <property type="entry name" value="TRANSPOSON"/>
    <property type="match status" value="1"/>
</dbReference>
<gene>
    <name evidence="4" type="ORF">SRS1_25039</name>
</gene>
<dbReference type="AlphaFoldDB" id="A0A2N8U9A2"/>